<evidence type="ECO:0000313" key="3">
    <source>
        <dbReference type="Proteomes" id="UP000052023"/>
    </source>
</evidence>
<dbReference type="AlphaFoldDB" id="A0A0R3NBL5"/>
<feature type="region of interest" description="Disordered" evidence="1">
    <location>
        <begin position="124"/>
        <end position="168"/>
    </location>
</feature>
<proteinExistence type="predicted"/>
<comment type="caution">
    <text evidence="2">The sequence shown here is derived from an EMBL/GenBank/DDBJ whole genome shotgun (WGS) entry which is preliminary data.</text>
</comment>
<accession>A0A0R3NBL5</accession>
<gene>
    <name evidence="2" type="ORF">CQ13_15600</name>
</gene>
<protein>
    <submittedName>
        <fullName evidence="2">Uncharacterized protein</fullName>
    </submittedName>
</protein>
<feature type="compositionally biased region" description="Basic and acidic residues" evidence="1">
    <location>
        <begin position="190"/>
        <end position="206"/>
    </location>
</feature>
<sequence length="256" mass="26529">MLPGFRFLFIAIVLSMSILVFGLGAAALLRAAHEEFANLPSRRAAPEPMFARQNDDPLPSLALMRVDPPVAERPADNVAAAAVPEAASEAPASTVQSPDASPAEPEQLAAATPAEPEMIAETPVAPASAAQTEAPAPSAEVKLAAVPDTPEPAAAAASPPAAPTTDVPLLEDNAAVTRIATLGGPAAIVDEKTSAKTTEAKPDRSAVKKRAAQQAQERRRIAAQRARLAREAALAQQQLQANPFAQFQTPTPRATR</sequence>
<dbReference type="OrthoDB" id="8141596at2"/>
<reference evidence="2 3" key="1">
    <citation type="submission" date="2014-03" db="EMBL/GenBank/DDBJ databases">
        <title>Bradyrhizobium valentinum sp. nov., isolated from effective nodules of Lupinus mariae-josephae, a lupine endemic of basic-lime soils in Eastern Spain.</title>
        <authorList>
            <person name="Duran D."/>
            <person name="Rey L."/>
            <person name="Navarro A."/>
            <person name="Busquets A."/>
            <person name="Imperial J."/>
            <person name="Ruiz-Argueso T."/>
        </authorList>
    </citation>
    <scope>NUCLEOTIDE SEQUENCE [LARGE SCALE GENOMIC DNA]</scope>
    <source>
        <strain evidence="2 3">Ro19</strain>
    </source>
</reference>
<dbReference type="RefSeq" id="WP_057841797.1">
    <property type="nucleotide sequence ID" value="NZ_LLYA01000013.1"/>
</dbReference>
<evidence type="ECO:0000256" key="1">
    <source>
        <dbReference type="SAM" id="MobiDB-lite"/>
    </source>
</evidence>
<dbReference type="Proteomes" id="UP000052023">
    <property type="component" value="Unassembled WGS sequence"/>
</dbReference>
<organism evidence="2 3">
    <name type="scientific">Bradyrhizobium retamae</name>
    <dbReference type="NCBI Taxonomy" id="1300035"/>
    <lineage>
        <taxon>Bacteria</taxon>
        <taxon>Pseudomonadati</taxon>
        <taxon>Pseudomonadota</taxon>
        <taxon>Alphaproteobacteria</taxon>
        <taxon>Hyphomicrobiales</taxon>
        <taxon>Nitrobacteraceae</taxon>
        <taxon>Bradyrhizobium</taxon>
    </lineage>
</organism>
<dbReference type="EMBL" id="LLYA01000013">
    <property type="protein sequence ID" value="KRR29768.1"/>
    <property type="molecule type" value="Genomic_DNA"/>
</dbReference>
<keyword evidence="3" id="KW-1185">Reference proteome</keyword>
<feature type="compositionally biased region" description="Low complexity" evidence="1">
    <location>
        <begin position="76"/>
        <end position="92"/>
    </location>
</feature>
<feature type="region of interest" description="Disordered" evidence="1">
    <location>
        <begin position="75"/>
        <end position="111"/>
    </location>
</feature>
<name>A0A0R3NBL5_9BRAD</name>
<feature type="region of interest" description="Disordered" evidence="1">
    <location>
        <begin position="190"/>
        <end position="216"/>
    </location>
</feature>
<evidence type="ECO:0000313" key="2">
    <source>
        <dbReference type="EMBL" id="KRR29768.1"/>
    </source>
</evidence>